<comment type="caution">
    <text evidence="2">The sequence shown here is derived from an EMBL/GenBank/DDBJ whole genome shotgun (WGS) entry which is preliminary data.</text>
</comment>
<accession>A0A850QPE1</accession>
<feature type="chain" id="PRO_5032979888" description="Polysaccharide lyase-like protein" evidence="1">
    <location>
        <begin position="40"/>
        <end position="323"/>
    </location>
</feature>
<dbReference type="EMBL" id="JABXYJ010000004">
    <property type="protein sequence ID" value="NVO77946.1"/>
    <property type="molecule type" value="Genomic_DNA"/>
</dbReference>
<gene>
    <name evidence="2" type="ORF">HV832_08875</name>
</gene>
<keyword evidence="3" id="KW-1185">Reference proteome</keyword>
<dbReference type="Proteomes" id="UP000588051">
    <property type="component" value="Unassembled WGS sequence"/>
</dbReference>
<evidence type="ECO:0000313" key="2">
    <source>
        <dbReference type="EMBL" id="NVO77946.1"/>
    </source>
</evidence>
<dbReference type="AlphaFoldDB" id="A0A850QPE1"/>
<dbReference type="RefSeq" id="WP_176803311.1">
    <property type="nucleotide sequence ID" value="NZ_JABXYJ010000004.1"/>
</dbReference>
<name>A0A850QPE1_9BURK</name>
<evidence type="ECO:0000313" key="3">
    <source>
        <dbReference type="Proteomes" id="UP000588051"/>
    </source>
</evidence>
<keyword evidence="1" id="KW-0732">Signal</keyword>
<organism evidence="2 3">
    <name type="scientific">Undibacterium oligocarboniphilum</name>
    <dbReference type="NCBI Taxonomy" id="666702"/>
    <lineage>
        <taxon>Bacteria</taxon>
        <taxon>Pseudomonadati</taxon>
        <taxon>Pseudomonadota</taxon>
        <taxon>Betaproteobacteria</taxon>
        <taxon>Burkholderiales</taxon>
        <taxon>Oxalobacteraceae</taxon>
        <taxon>Undibacterium</taxon>
    </lineage>
</organism>
<evidence type="ECO:0000256" key="1">
    <source>
        <dbReference type="SAM" id="SignalP"/>
    </source>
</evidence>
<feature type="signal peptide" evidence="1">
    <location>
        <begin position="1"/>
        <end position="39"/>
    </location>
</feature>
<protein>
    <recommendedName>
        <fullName evidence="4">Polysaccharide lyase-like protein</fullName>
    </recommendedName>
</protein>
<proteinExistence type="predicted"/>
<reference evidence="2 3" key="1">
    <citation type="submission" date="2020-06" db="EMBL/GenBank/DDBJ databases">
        <authorList>
            <person name="Qiu C."/>
            <person name="Liu Z."/>
        </authorList>
    </citation>
    <scope>NUCLEOTIDE SEQUENCE [LARGE SCALE GENOMIC DNA]</scope>
    <source>
        <strain evidence="2 3">EM 1</strain>
    </source>
</reference>
<sequence length="323" mass="35530">MTANVKKPDAGRRAGLAASLRRMLLTLPVWIASSLPVQAAGTGAQAPSIADLFDEDGVQMMYPSAAGSQFRLGARDPAQTAGFEIERHTAVRAGKDGGLRFWNLPSFALNYASGGSGLSSRLHVYASAARQRYTWKTQHGFLNSPADFTNQEMTIYLRVHQISDPARAQIALKIRGGRHSDKTPDAASCVMLTLSPSAHGSVARFGKELRHPLYDYVTLRALGQATLRDNVWIGLKLVSWNDPHDATRVLHRLYLDTDPFQADSGVPNNNWRLYSEYTDIAGVSTGRYRTLVNWGGNVATFRIDGFHDVDFAYPSVREIVVPQ</sequence>
<evidence type="ECO:0008006" key="4">
    <source>
        <dbReference type="Google" id="ProtNLM"/>
    </source>
</evidence>